<protein>
    <submittedName>
        <fullName evidence="1">Uncharacterized protein</fullName>
    </submittedName>
</protein>
<organism evidence="1 2">
    <name type="scientific">Pelobium manganitolerans</name>
    <dbReference type="NCBI Taxonomy" id="1842495"/>
    <lineage>
        <taxon>Bacteria</taxon>
        <taxon>Pseudomonadati</taxon>
        <taxon>Bacteroidota</taxon>
        <taxon>Sphingobacteriia</taxon>
        <taxon>Sphingobacteriales</taxon>
        <taxon>Sphingobacteriaceae</taxon>
        <taxon>Pelobium</taxon>
    </lineage>
</organism>
<dbReference type="Proteomes" id="UP000283433">
    <property type="component" value="Unassembled WGS sequence"/>
</dbReference>
<name>A0A419S9P5_9SPHI</name>
<dbReference type="AlphaFoldDB" id="A0A419S9P5"/>
<gene>
    <name evidence="1" type="ORF">BCY91_14575</name>
</gene>
<reference evidence="1 2" key="1">
    <citation type="submission" date="2016-07" db="EMBL/GenBank/DDBJ databases">
        <title>Genome of Pelobium manganitolerans.</title>
        <authorList>
            <person name="Wu S."/>
            <person name="Wang G."/>
        </authorList>
    </citation>
    <scope>NUCLEOTIDE SEQUENCE [LARGE SCALE GENOMIC DNA]</scope>
    <source>
        <strain evidence="1 2">YS-25</strain>
    </source>
</reference>
<dbReference type="OrthoDB" id="839085at2"/>
<keyword evidence="2" id="KW-1185">Reference proteome</keyword>
<proteinExistence type="predicted"/>
<dbReference type="EMBL" id="MBTA01000004">
    <property type="protein sequence ID" value="RKD18710.1"/>
    <property type="molecule type" value="Genomic_DNA"/>
</dbReference>
<dbReference type="RefSeq" id="WP_120180890.1">
    <property type="nucleotide sequence ID" value="NZ_MBTA01000004.1"/>
</dbReference>
<evidence type="ECO:0000313" key="1">
    <source>
        <dbReference type="EMBL" id="RKD18710.1"/>
    </source>
</evidence>
<evidence type="ECO:0000313" key="2">
    <source>
        <dbReference type="Proteomes" id="UP000283433"/>
    </source>
</evidence>
<sequence length="105" mass="11546">MKKLALVTVLSSCLFMFSCGENKKTDVVETGTYQGVAEEVDAGDKEIYVRTSDNKLLELYLTDQTKISKGGQAVTFDNLKQNGKVEVTVKKEGNKLVPEAVNILE</sequence>
<accession>A0A419S9P5</accession>
<dbReference type="PROSITE" id="PS51257">
    <property type="entry name" value="PROKAR_LIPOPROTEIN"/>
    <property type="match status" value="1"/>
</dbReference>
<comment type="caution">
    <text evidence="1">The sequence shown here is derived from an EMBL/GenBank/DDBJ whole genome shotgun (WGS) entry which is preliminary data.</text>
</comment>